<dbReference type="RefSeq" id="WP_144985126.1">
    <property type="nucleotide sequence ID" value="NZ_CP037920.1"/>
</dbReference>
<dbReference type="Pfam" id="PF03537">
    <property type="entry name" value="Glyco_hydro_114"/>
    <property type="match status" value="1"/>
</dbReference>
<dbReference type="InterPro" id="IPR017853">
    <property type="entry name" value="GH"/>
</dbReference>
<dbReference type="PANTHER" id="PTHR35882">
    <property type="entry name" value="PELA"/>
    <property type="match status" value="1"/>
</dbReference>
<proteinExistence type="predicted"/>
<evidence type="ECO:0000313" key="2">
    <source>
        <dbReference type="EMBL" id="QDT96718.1"/>
    </source>
</evidence>
<name>A0A517VUP8_9PLAN</name>
<dbReference type="InterPro" id="IPR016063">
    <property type="entry name" value="TM1410_Glycdase"/>
</dbReference>
<organism evidence="2 3">
    <name type="scientific">Gimesia aquarii</name>
    <dbReference type="NCBI Taxonomy" id="2527964"/>
    <lineage>
        <taxon>Bacteria</taxon>
        <taxon>Pseudomonadati</taxon>
        <taxon>Planctomycetota</taxon>
        <taxon>Planctomycetia</taxon>
        <taxon>Planctomycetales</taxon>
        <taxon>Planctomycetaceae</taxon>
        <taxon>Gimesia</taxon>
    </lineage>
</organism>
<dbReference type="InterPro" id="IPR013785">
    <property type="entry name" value="Aldolase_TIM"/>
</dbReference>
<dbReference type="Gene3D" id="3.20.20.70">
    <property type="entry name" value="Aldolase class I"/>
    <property type="match status" value="1"/>
</dbReference>
<dbReference type="EMBL" id="CP037920">
    <property type="protein sequence ID" value="QDT96718.1"/>
    <property type="molecule type" value="Genomic_DNA"/>
</dbReference>
<dbReference type="PANTHER" id="PTHR35882:SF2">
    <property type="entry name" value="PELA"/>
    <property type="match status" value="1"/>
</dbReference>
<dbReference type="NCBIfam" id="TIGR01370">
    <property type="entry name" value="MJ1477/TM1410 family putative glycoside hydrolase"/>
    <property type="match status" value="1"/>
</dbReference>
<dbReference type="Proteomes" id="UP000318704">
    <property type="component" value="Chromosome"/>
</dbReference>
<gene>
    <name evidence="2" type="ORF">V144x_21760</name>
</gene>
<protein>
    <recommendedName>
        <fullName evidence="1">Glycoside-hydrolase family GH114 TIM-barrel domain-containing protein</fullName>
    </recommendedName>
</protein>
<dbReference type="InterPro" id="IPR004352">
    <property type="entry name" value="GH114_TIM-barrel"/>
</dbReference>
<dbReference type="SUPFAM" id="SSF51445">
    <property type="entry name" value="(Trans)glycosidases"/>
    <property type="match status" value="1"/>
</dbReference>
<evidence type="ECO:0000259" key="1">
    <source>
        <dbReference type="Pfam" id="PF03537"/>
    </source>
</evidence>
<accession>A0A517VUP8</accession>
<dbReference type="KEGG" id="gaw:V144x_21760"/>
<evidence type="ECO:0000313" key="3">
    <source>
        <dbReference type="Proteomes" id="UP000318704"/>
    </source>
</evidence>
<feature type="domain" description="Glycoside-hydrolase family GH114 TIM-barrel" evidence="1">
    <location>
        <begin position="76"/>
        <end position="304"/>
    </location>
</feature>
<sequence length="322" mass="37578">MNHLSHLLYLFFVFTPILLHGEERITLNARSMTYVLQAEKLASSRNEAVKRLASSGRDLIVLDYAYNTDINGLWTSEEIESIRKGKFARKVVAYISIGEAENYRPYWQSHWDTNQDGQPDKGAPSFLNTLNPDWEGNYKVRYWCRSWQNIILKYVDEIMKQGFDGIYLDIVDAFEFYEYDAKNKKWVDNRINPATGNTYRQDMIAWVHKIALHARKTKPHFLIIPQNAAQLLTEPEYVNSIDSIGIEDLFTTGNKKQKLDHIEGMIRFLKNIQRVRKPVFLIEYGKKKDLREFSAKNANFNKMFLLFTNRNLSILGTSASEN</sequence>
<reference evidence="2 3" key="1">
    <citation type="submission" date="2019-03" db="EMBL/GenBank/DDBJ databases">
        <title>Deep-cultivation of Planctomycetes and their phenomic and genomic characterization uncovers novel biology.</title>
        <authorList>
            <person name="Wiegand S."/>
            <person name="Jogler M."/>
            <person name="Boedeker C."/>
            <person name="Pinto D."/>
            <person name="Vollmers J."/>
            <person name="Rivas-Marin E."/>
            <person name="Kohn T."/>
            <person name="Peeters S.H."/>
            <person name="Heuer A."/>
            <person name="Rast P."/>
            <person name="Oberbeckmann S."/>
            <person name="Bunk B."/>
            <person name="Jeske O."/>
            <person name="Meyerdierks A."/>
            <person name="Storesund J.E."/>
            <person name="Kallscheuer N."/>
            <person name="Luecker S."/>
            <person name="Lage O.M."/>
            <person name="Pohl T."/>
            <person name="Merkel B.J."/>
            <person name="Hornburger P."/>
            <person name="Mueller R.-W."/>
            <person name="Bruemmer F."/>
            <person name="Labrenz M."/>
            <person name="Spormann A.M."/>
            <person name="Op den Camp H."/>
            <person name="Overmann J."/>
            <person name="Amann R."/>
            <person name="Jetten M.S.M."/>
            <person name="Mascher T."/>
            <person name="Medema M.H."/>
            <person name="Devos D.P."/>
            <person name="Kaster A.-K."/>
            <person name="Ovreas L."/>
            <person name="Rohde M."/>
            <person name="Galperin M.Y."/>
            <person name="Jogler C."/>
        </authorList>
    </citation>
    <scope>NUCLEOTIDE SEQUENCE [LARGE SCALE GENOMIC DNA]</scope>
    <source>
        <strain evidence="2 3">V144</strain>
    </source>
</reference>
<dbReference type="AlphaFoldDB" id="A0A517VUP8"/>